<evidence type="ECO:0000313" key="1">
    <source>
        <dbReference type="EMBL" id="KAK1316463.1"/>
    </source>
</evidence>
<organism evidence="1 2">
    <name type="scientific">Acorus calamus</name>
    <name type="common">Sweet flag</name>
    <dbReference type="NCBI Taxonomy" id="4465"/>
    <lineage>
        <taxon>Eukaryota</taxon>
        <taxon>Viridiplantae</taxon>
        <taxon>Streptophyta</taxon>
        <taxon>Embryophyta</taxon>
        <taxon>Tracheophyta</taxon>
        <taxon>Spermatophyta</taxon>
        <taxon>Magnoliopsida</taxon>
        <taxon>Liliopsida</taxon>
        <taxon>Acoraceae</taxon>
        <taxon>Acorus</taxon>
    </lineage>
</organism>
<protein>
    <submittedName>
        <fullName evidence="1">Uncharacterized protein</fullName>
    </submittedName>
</protein>
<keyword evidence="2" id="KW-1185">Reference proteome</keyword>
<dbReference type="AlphaFoldDB" id="A0AAV9EWE9"/>
<dbReference type="EMBL" id="JAUJYO010000005">
    <property type="protein sequence ID" value="KAK1316463.1"/>
    <property type="molecule type" value="Genomic_DNA"/>
</dbReference>
<reference evidence="1" key="2">
    <citation type="submission" date="2023-06" db="EMBL/GenBank/DDBJ databases">
        <authorList>
            <person name="Ma L."/>
            <person name="Liu K.-W."/>
            <person name="Li Z."/>
            <person name="Hsiao Y.-Y."/>
            <person name="Qi Y."/>
            <person name="Fu T."/>
            <person name="Tang G."/>
            <person name="Zhang D."/>
            <person name="Sun W.-H."/>
            <person name="Liu D.-K."/>
            <person name="Li Y."/>
            <person name="Chen G.-Z."/>
            <person name="Liu X.-D."/>
            <person name="Liao X.-Y."/>
            <person name="Jiang Y.-T."/>
            <person name="Yu X."/>
            <person name="Hao Y."/>
            <person name="Huang J."/>
            <person name="Zhao X.-W."/>
            <person name="Ke S."/>
            <person name="Chen Y.-Y."/>
            <person name="Wu W.-L."/>
            <person name="Hsu J.-L."/>
            <person name="Lin Y.-F."/>
            <person name="Huang M.-D."/>
            <person name="Li C.-Y."/>
            <person name="Huang L."/>
            <person name="Wang Z.-W."/>
            <person name="Zhao X."/>
            <person name="Zhong W.-Y."/>
            <person name="Peng D.-H."/>
            <person name="Ahmad S."/>
            <person name="Lan S."/>
            <person name="Zhang J.-S."/>
            <person name="Tsai W.-C."/>
            <person name="Van De Peer Y."/>
            <person name="Liu Z.-J."/>
        </authorList>
    </citation>
    <scope>NUCLEOTIDE SEQUENCE</scope>
    <source>
        <strain evidence="1">CP</strain>
        <tissue evidence="1">Leaves</tissue>
    </source>
</reference>
<sequence length="74" mass="8026">MHPWLADDSQKLYQSLAVILRHIGLSLLKSGNKMKEVNIKGGEAGGALSSGKLGLYYRFFIPKIATFGSQPSCS</sequence>
<evidence type="ECO:0000313" key="2">
    <source>
        <dbReference type="Proteomes" id="UP001180020"/>
    </source>
</evidence>
<accession>A0AAV9EWE9</accession>
<name>A0AAV9EWE9_ACOCL</name>
<dbReference type="Proteomes" id="UP001180020">
    <property type="component" value="Unassembled WGS sequence"/>
</dbReference>
<comment type="caution">
    <text evidence="1">The sequence shown here is derived from an EMBL/GenBank/DDBJ whole genome shotgun (WGS) entry which is preliminary data.</text>
</comment>
<proteinExistence type="predicted"/>
<gene>
    <name evidence="1" type="ORF">QJS10_CPA05g00891</name>
</gene>
<reference evidence="1" key="1">
    <citation type="journal article" date="2023" name="Nat. Commun.">
        <title>Diploid and tetraploid genomes of Acorus and the evolution of monocots.</title>
        <authorList>
            <person name="Ma L."/>
            <person name="Liu K.W."/>
            <person name="Li Z."/>
            <person name="Hsiao Y.Y."/>
            <person name="Qi Y."/>
            <person name="Fu T."/>
            <person name="Tang G.D."/>
            <person name="Zhang D."/>
            <person name="Sun W.H."/>
            <person name="Liu D.K."/>
            <person name="Li Y."/>
            <person name="Chen G.Z."/>
            <person name="Liu X.D."/>
            <person name="Liao X.Y."/>
            <person name="Jiang Y.T."/>
            <person name="Yu X."/>
            <person name="Hao Y."/>
            <person name="Huang J."/>
            <person name="Zhao X.W."/>
            <person name="Ke S."/>
            <person name="Chen Y.Y."/>
            <person name="Wu W.L."/>
            <person name="Hsu J.L."/>
            <person name="Lin Y.F."/>
            <person name="Huang M.D."/>
            <person name="Li C.Y."/>
            <person name="Huang L."/>
            <person name="Wang Z.W."/>
            <person name="Zhao X."/>
            <person name="Zhong W.Y."/>
            <person name="Peng D.H."/>
            <person name="Ahmad S."/>
            <person name="Lan S."/>
            <person name="Zhang J.S."/>
            <person name="Tsai W.C."/>
            <person name="Van de Peer Y."/>
            <person name="Liu Z.J."/>
        </authorList>
    </citation>
    <scope>NUCLEOTIDE SEQUENCE</scope>
    <source>
        <strain evidence="1">CP</strain>
    </source>
</reference>